<evidence type="ECO:0000313" key="1">
    <source>
        <dbReference type="EMBL" id="GAG29996.1"/>
    </source>
</evidence>
<accession>X0XZ73</accession>
<organism evidence="1">
    <name type="scientific">marine sediment metagenome</name>
    <dbReference type="NCBI Taxonomy" id="412755"/>
    <lineage>
        <taxon>unclassified sequences</taxon>
        <taxon>metagenomes</taxon>
        <taxon>ecological metagenomes</taxon>
    </lineage>
</organism>
<comment type="caution">
    <text evidence="1">The sequence shown here is derived from an EMBL/GenBank/DDBJ whole genome shotgun (WGS) entry which is preliminary data.</text>
</comment>
<dbReference type="EMBL" id="BARS01043858">
    <property type="protein sequence ID" value="GAG29996.1"/>
    <property type="molecule type" value="Genomic_DNA"/>
</dbReference>
<protein>
    <submittedName>
        <fullName evidence="1">Uncharacterized protein</fullName>
    </submittedName>
</protein>
<reference evidence="1" key="1">
    <citation type="journal article" date="2014" name="Front. Microbiol.">
        <title>High frequency of phylogenetically diverse reductive dehalogenase-homologous genes in deep subseafloor sedimentary metagenomes.</title>
        <authorList>
            <person name="Kawai M."/>
            <person name="Futagami T."/>
            <person name="Toyoda A."/>
            <person name="Takaki Y."/>
            <person name="Nishi S."/>
            <person name="Hori S."/>
            <person name="Arai W."/>
            <person name="Tsubouchi T."/>
            <person name="Morono Y."/>
            <person name="Uchiyama I."/>
            <person name="Ito T."/>
            <person name="Fujiyama A."/>
            <person name="Inagaki F."/>
            <person name="Takami H."/>
        </authorList>
    </citation>
    <scope>NUCLEOTIDE SEQUENCE</scope>
    <source>
        <strain evidence="1">Expedition CK06-06</strain>
    </source>
</reference>
<gene>
    <name evidence="1" type="ORF">S01H1_66337</name>
</gene>
<dbReference type="AlphaFoldDB" id="X0XZ73"/>
<proteinExistence type="predicted"/>
<name>X0XZ73_9ZZZZ</name>
<sequence length="57" mass="6373">MLRRAFEAEGVLPTQCINPYQASDAKFPLFLRGPAMHTYGSDPHFSGGMITFITVRK</sequence>